<evidence type="ECO:0000256" key="1">
    <source>
        <dbReference type="SAM" id="MobiDB-lite"/>
    </source>
</evidence>
<proteinExistence type="predicted"/>
<dbReference type="AlphaFoldDB" id="A0AAV8Z3L5"/>
<feature type="region of interest" description="Disordered" evidence="1">
    <location>
        <begin position="551"/>
        <end position="582"/>
    </location>
</feature>
<evidence type="ECO:0000313" key="2">
    <source>
        <dbReference type="EMBL" id="KAJ8958493.1"/>
    </source>
</evidence>
<sequence length="797" mass="86193">MSLSDTHRIEILILLGCGDKTRTQKMENKFREFGNVTDIPKSGRKRILDDEQKFDKLLDIQDIPHKPTRQVAADNDRWVMSGKYRVRGRLLLMKKLNLLLALEENPITPARQLARDSNLNHKTVLKILKYEKKRPYKMQAVQELLEDDPDRRPNIISTGTNTDEIFGKVVNSSKMFSNAPVLFFVLAGVFYAQCLLLDEKPEVVLSEADQKVLLDNPNVAGYLQQMLGYLNQFQAQQSSQSSSQTAQSSATSIGASSMENQQSLSQATSSSQSSDSRTSNAANQVAQMIAGSSSLVGGVDQNSLSVTSVNQNAAAALENQASQNAASTSLLAQDSSFQASQSSQASSSSSSSISSATSASKVVNSNQNSASSHAADHLLNQNSLQAQTGDFSLLNQNSASQNIHSTVNQNVASQRINQNVASQSSNQNVFNQNSASQHSSGHSLLEQNVASQSSNQIVASQSSNQNVASQSSNQIVASQISNQNVASQSSNQNVFNQNSASQHSSGHSLLEQNVASQRINQNVASQSSNQNVFNQNSASQHSSGHSLLEQNVASQSSNQIVASQSSNQNVASQSSNQIVASQSSNQNVFNQNSASQHSSAHSLLDQNVVSHHSGSQSSINQNAASHQSHATSVGSAFNNVSKMVLSLGGYLVKVVTYMVTVGKECPRANQDLSDVELDKAQAMKASYSFSTYIDDNIQGSMQQREEIRENGVLRGAYAYDDGHIRRLVHYHDNGHGMVITRDEISPSRKAKDALNGKVTVRTTINGKTDAYEYTANDPRHRPIADINVRSGANEISH</sequence>
<feature type="compositionally biased region" description="Polar residues" evidence="1">
    <location>
        <begin position="551"/>
        <end position="560"/>
    </location>
</feature>
<evidence type="ECO:0000313" key="3">
    <source>
        <dbReference type="Proteomes" id="UP001162162"/>
    </source>
</evidence>
<accession>A0AAV8Z3L5</accession>
<feature type="compositionally biased region" description="Low complexity" evidence="1">
    <location>
        <begin position="240"/>
        <end position="279"/>
    </location>
</feature>
<name>A0AAV8Z3L5_9CUCU</name>
<feature type="region of interest" description="Disordered" evidence="1">
    <location>
        <begin position="608"/>
        <end position="627"/>
    </location>
</feature>
<organism evidence="2 3">
    <name type="scientific">Aromia moschata</name>
    <dbReference type="NCBI Taxonomy" id="1265417"/>
    <lineage>
        <taxon>Eukaryota</taxon>
        <taxon>Metazoa</taxon>
        <taxon>Ecdysozoa</taxon>
        <taxon>Arthropoda</taxon>
        <taxon>Hexapoda</taxon>
        <taxon>Insecta</taxon>
        <taxon>Pterygota</taxon>
        <taxon>Neoptera</taxon>
        <taxon>Endopterygota</taxon>
        <taxon>Coleoptera</taxon>
        <taxon>Polyphaga</taxon>
        <taxon>Cucujiformia</taxon>
        <taxon>Chrysomeloidea</taxon>
        <taxon>Cerambycidae</taxon>
        <taxon>Cerambycinae</taxon>
        <taxon>Callichromatini</taxon>
        <taxon>Aromia</taxon>
    </lineage>
</organism>
<feature type="compositionally biased region" description="Low complexity" evidence="1">
    <location>
        <begin position="561"/>
        <end position="582"/>
    </location>
</feature>
<comment type="caution">
    <text evidence="2">The sequence shown here is derived from an EMBL/GenBank/DDBJ whole genome shotgun (WGS) entry which is preliminary data.</text>
</comment>
<gene>
    <name evidence="2" type="ORF">NQ318_002287</name>
</gene>
<feature type="region of interest" description="Disordered" evidence="1">
    <location>
        <begin position="240"/>
        <end position="283"/>
    </location>
</feature>
<dbReference type="Proteomes" id="UP001162162">
    <property type="component" value="Unassembled WGS sequence"/>
</dbReference>
<reference evidence="2" key="1">
    <citation type="journal article" date="2023" name="Insect Mol. Biol.">
        <title>Genome sequencing provides insights into the evolution of gene families encoding plant cell wall-degrading enzymes in longhorned beetles.</title>
        <authorList>
            <person name="Shin N.R."/>
            <person name="Okamura Y."/>
            <person name="Kirsch R."/>
            <person name="Pauchet Y."/>
        </authorList>
    </citation>
    <scope>NUCLEOTIDE SEQUENCE</scope>
    <source>
        <strain evidence="2">AMC_N1</strain>
    </source>
</reference>
<protein>
    <submittedName>
        <fullName evidence="2">Uncharacterized protein</fullName>
    </submittedName>
</protein>
<keyword evidence="3" id="KW-1185">Reference proteome</keyword>
<dbReference type="EMBL" id="JAPWTK010000017">
    <property type="protein sequence ID" value="KAJ8958493.1"/>
    <property type="molecule type" value="Genomic_DNA"/>
</dbReference>